<sequence length="62" mass="6942">MHARYLNIPAPKEGAVDWLLPDNQTAADRYRQAAIPGQRYVGLDELKRASVKVHLVAKQIST</sequence>
<dbReference type="AlphaFoldDB" id="A0A2S2DK74"/>
<protein>
    <submittedName>
        <fullName evidence="1">Uncharacterized protein</fullName>
    </submittedName>
</protein>
<evidence type="ECO:0000313" key="2">
    <source>
        <dbReference type="Proteomes" id="UP000245820"/>
    </source>
</evidence>
<name>A0A2S2DK74_9BURK</name>
<dbReference type="KEGG" id="mtim:DIR46_15715"/>
<keyword evidence="2" id="KW-1185">Reference proteome</keyword>
<gene>
    <name evidence="1" type="ORF">DIR46_15715</name>
</gene>
<dbReference type="EMBL" id="CP029343">
    <property type="protein sequence ID" value="AWL05728.1"/>
    <property type="molecule type" value="Genomic_DNA"/>
</dbReference>
<dbReference type="Proteomes" id="UP000245820">
    <property type="component" value="Chromosome"/>
</dbReference>
<evidence type="ECO:0000313" key="1">
    <source>
        <dbReference type="EMBL" id="AWL05728.1"/>
    </source>
</evidence>
<organism evidence="1 2">
    <name type="scientific">Massilia oculi</name>
    <dbReference type="NCBI Taxonomy" id="945844"/>
    <lineage>
        <taxon>Bacteria</taxon>
        <taxon>Pseudomonadati</taxon>
        <taxon>Pseudomonadota</taxon>
        <taxon>Betaproteobacteria</taxon>
        <taxon>Burkholderiales</taxon>
        <taxon>Oxalobacteraceae</taxon>
        <taxon>Telluria group</taxon>
        <taxon>Massilia</taxon>
    </lineage>
</organism>
<accession>A0A2S2DK74</accession>
<proteinExistence type="predicted"/>
<reference evidence="1 2" key="1">
    <citation type="submission" date="2018-05" db="EMBL/GenBank/DDBJ databases">
        <title>Complete genome sequence of Massilia oculi sp. nov. CCUG 43427T (=DSM 26321T), the type strain of M. oculi, and comparison with genome sequences of other Massilia strains.</title>
        <authorList>
            <person name="Zhu B."/>
        </authorList>
    </citation>
    <scope>NUCLEOTIDE SEQUENCE [LARGE SCALE GENOMIC DNA]</scope>
    <source>
        <strain evidence="1 2">CCUG 43427</strain>
    </source>
</reference>